<organism evidence="9 10">
    <name type="scientific">Rhodovulum imhoffii</name>
    <dbReference type="NCBI Taxonomy" id="365340"/>
    <lineage>
        <taxon>Bacteria</taxon>
        <taxon>Pseudomonadati</taxon>
        <taxon>Pseudomonadota</taxon>
        <taxon>Alphaproteobacteria</taxon>
        <taxon>Rhodobacterales</taxon>
        <taxon>Paracoccaceae</taxon>
        <taxon>Rhodovulum</taxon>
    </lineage>
</organism>
<dbReference type="PANTHER" id="PTHR47870">
    <property type="entry name" value="CYTOCHROME C-TYPE BIOGENESIS PROTEIN CCMH"/>
    <property type="match status" value="1"/>
</dbReference>
<comment type="caution">
    <text evidence="9">The sequence shown here is derived from an EMBL/GenBank/DDBJ whole genome shotgun (WGS) entry which is preliminary data.</text>
</comment>
<evidence type="ECO:0000256" key="1">
    <source>
        <dbReference type="ARBA" id="ARBA00010342"/>
    </source>
</evidence>
<evidence type="ECO:0000256" key="3">
    <source>
        <dbReference type="ARBA" id="ARBA00022723"/>
    </source>
</evidence>
<evidence type="ECO:0000313" key="10">
    <source>
        <dbReference type="Proteomes" id="UP000243859"/>
    </source>
</evidence>
<dbReference type="Pfam" id="PF03918">
    <property type="entry name" value="CcmH"/>
    <property type="match status" value="1"/>
</dbReference>
<sequence length="149" mass="16581">MFKRLLFALLVFAAPVQAVQPDEILPDPVLEDRARELSKGLRCLVCRNENIDDSNADLARDLRLLVRERLVEGDSDAEVIDYVVDRYGEYVLLKPTATGSNLVLYIAGPVMLLLGLGLAGVYLRGRRRTVGLPDLSAEEEARLKEIMGE</sequence>
<proteinExistence type="inferred from homology"/>
<dbReference type="InterPro" id="IPR038297">
    <property type="entry name" value="CcmH/CycL/NrfF/Ccl2_sf"/>
</dbReference>
<comment type="similarity">
    <text evidence="1 7">Belongs to the CcmH/CycL/Ccl2/NrfF family.</text>
</comment>
<feature type="chain" id="PRO_5015369886" description="Cytochrome c-type biogenesis protein" evidence="7">
    <location>
        <begin position="19"/>
        <end position="149"/>
    </location>
</feature>
<dbReference type="RefSeq" id="WP_107892976.1">
    <property type="nucleotide sequence ID" value="NZ_NHSI01000063.1"/>
</dbReference>
<evidence type="ECO:0000256" key="4">
    <source>
        <dbReference type="ARBA" id="ARBA00022729"/>
    </source>
</evidence>
<evidence type="ECO:0000256" key="6">
    <source>
        <dbReference type="ARBA" id="ARBA00023004"/>
    </source>
</evidence>
<keyword evidence="5" id="KW-0201">Cytochrome c-type biogenesis</keyword>
<comment type="function">
    <text evidence="7">Possible subunit of a heme lyase.</text>
</comment>
<accession>A0A2T5BQI3</accession>
<dbReference type="InterPro" id="IPR005616">
    <property type="entry name" value="CcmH/CycL/Ccl2/NrfF_N"/>
</dbReference>
<dbReference type="OrthoDB" id="9804975at2"/>
<evidence type="ECO:0000313" key="9">
    <source>
        <dbReference type="EMBL" id="PTN01410.1"/>
    </source>
</evidence>
<dbReference type="AlphaFoldDB" id="A0A2T5BQI3"/>
<dbReference type="GO" id="GO:0017004">
    <property type="term" value="P:cytochrome complex assembly"/>
    <property type="evidence" value="ECO:0007669"/>
    <property type="project" value="UniProtKB-KW"/>
</dbReference>
<feature type="domain" description="CcmH/CycL/Ccl2/NrfF N-terminal" evidence="8">
    <location>
        <begin position="7"/>
        <end position="147"/>
    </location>
</feature>
<feature type="transmembrane region" description="Helical" evidence="7">
    <location>
        <begin position="102"/>
        <end position="123"/>
    </location>
</feature>
<dbReference type="Proteomes" id="UP000243859">
    <property type="component" value="Unassembled WGS sequence"/>
</dbReference>
<evidence type="ECO:0000256" key="5">
    <source>
        <dbReference type="ARBA" id="ARBA00022748"/>
    </source>
</evidence>
<dbReference type="GO" id="GO:0046872">
    <property type="term" value="F:metal ion binding"/>
    <property type="evidence" value="ECO:0007669"/>
    <property type="project" value="UniProtKB-KW"/>
</dbReference>
<keyword evidence="2 7" id="KW-0349">Heme</keyword>
<feature type="signal peptide" evidence="7">
    <location>
        <begin position="1"/>
        <end position="18"/>
    </location>
</feature>
<keyword evidence="7" id="KW-0472">Membrane</keyword>
<dbReference type="EMBL" id="QAAA01000013">
    <property type="protein sequence ID" value="PTN01410.1"/>
    <property type="molecule type" value="Genomic_DNA"/>
</dbReference>
<reference evidence="9 10" key="1">
    <citation type="submission" date="2018-04" db="EMBL/GenBank/DDBJ databases">
        <title>Genomic Encyclopedia of Archaeal and Bacterial Type Strains, Phase II (KMG-II): from individual species to whole genera.</title>
        <authorList>
            <person name="Goeker M."/>
        </authorList>
    </citation>
    <scope>NUCLEOTIDE SEQUENCE [LARGE SCALE GENOMIC DNA]</scope>
    <source>
        <strain evidence="9 10">DSM 18064</strain>
    </source>
</reference>
<name>A0A2T5BQI3_9RHOB</name>
<keyword evidence="4 7" id="KW-0732">Signal</keyword>
<keyword evidence="10" id="KW-1185">Reference proteome</keyword>
<keyword evidence="3 7" id="KW-0479">Metal-binding</keyword>
<dbReference type="CDD" id="cd16378">
    <property type="entry name" value="CcmH_N"/>
    <property type="match status" value="1"/>
</dbReference>
<keyword evidence="6 7" id="KW-0408">Iron</keyword>
<evidence type="ECO:0000259" key="8">
    <source>
        <dbReference type="Pfam" id="PF03918"/>
    </source>
</evidence>
<dbReference type="PANTHER" id="PTHR47870:SF1">
    <property type="entry name" value="CYTOCHROME C-TYPE BIOGENESIS PROTEIN CCMH"/>
    <property type="match status" value="1"/>
</dbReference>
<evidence type="ECO:0000256" key="2">
    <source>
        <dbReference type="ARBA" id="ARBA00022617"/>
    </source>
</evidence>
<keyword evidence="7" id="KW-0812">Transmembrane</keyword>
<keyword evidence="7" id="KW-1133">Transmembrane helix</keyword>
<dbReference type="InterPro" id="IPR051263">
    <property type="entry name" value="C-type_cytochrome_biogenesis"/>
</dbReference>
<gene>
    <name evidence="9" type="ORF">C8N32_11318</name>
</gene>
<evidence type="ECO:0000256" key="7">
    <source>
        <dbReference type="RuleBase" id="RU364112"/>
    </source>
</evidence>
<dbReference type="Gene3D" id="1.10.8.640">
    <property type="entry name" value="Cytochrome C biogenesis protein"/>
    <property type="match status" value="1"/>
</dbReference>
<protein>
    <recommendedName>
        <fullName evidence="7">Cytochrome c-type biogenesis protein</fullName>
    </recommendedName>
</protein>
<dbReference type="GO" id="GO:0005886">
    <property type="term" value="C:plasma membrane"/>
    <property type="evidence" value="ECO:0007669"/>
    <property type="project" value="TreeGrafter"/>
</dbReference>